<dbReference type="GO" id="GO:0005524">
    <property type="term" value="F:ATP binding"/>
    <property type="evidence" value="ECO:0007669"/>
    <property type="project" value="UniProtKB-KW"/>
</dbReference>
<protein>
    <recommendedName>
        <fullName evidence="7">Phosphoribosylaminoimidazole-succinocarboxamide synthase</fullName>
        <ecNumber evidence="7">6.3.2.6</ecNumber>
    </recommendedName>
    <alternativeName>
        <fullName evidence="7">SAICAR synthetase</fullName>
    </alternativeName>
</protein>
<comment type="pathway">
    <text evidence="1 7">Purine metabolism; IMP biosynthesis via de novo pathway; 5-amino-1-(5-phospho-D-ribosyl)imidazole-4-carboxamide from 5-amino-1-(5-phospho-D-ribosyl)imidazole-4-carboxylate: step 1/2.</text>
</comment>
<evidence type="ECO:0000256" key="1">
    <source>
        <dbReference type="ARBA" id="ARBA00004672"/>
    </source>
</evidence>
<dbReference type="HAMAP" id="MF_00137">
    <property type="entry name" value="SAICAR_synth"/>
    <property type="match status" value="1"/>
</dbReference>
<dbReference type="PANTHER" id="PTHR43599:SF3">
    <property type="entry name" value="SI:DKEY-6E2.2"/>
    <property type="match status" value="1"/>
</dbReference>
<evidence type="ECO:0000256" key="6">
    <source>
        <dbReference type="ARBA" id="ARBA00048475"/>
    </source>
</evidence>
<dbReference type="EMBL" id="CP001034">
    <property type="protein sequence ID" value="ACB84438.1"/>
    <property type="molecule type" value="Genomic_DNA"/>
</dbReference>
<dbReference type="GO" id="GO:0004639">
    <property type="term" value="F:phosphoribosylaminoimidazolesuccinocarboxamide synthase activity"/>
    <property type="evidence" value="ECO:0007669"/>
    <property type="project" value="UniProtKB-UniRule"/>
</dbReference>
<dbReference type="PANTHER" id="PTHR43599">
    <property type="entry name" value="MULTIFUNCTIONAL PROTEIN ADE2"/>
    <property type="match status" value="1"/>
</dbReference>
<accession>B2A872</accession>
<evidence type="ECO:0000256" key="3">
    <source>
        <dbReference type="ARBA" id="ARBA00022741"/>
    </source>
</evidence>
<dbReference type="STRING" id="457570.Nther_0853"/>
<gene>
    <name evidence="7" type="primary">purC</name>
    <name evidence="9" type="ordered locus">Nther_0853</name>
</gene>
<dbReference type="InterPro" id="IPR050089">
    <property type="entry name" value="SAICAR_synthetase"/>
</dbReference>
<dbReference type="RefSeq" id="WP_012447316.1">
    <property type="nucleotide sequence ID" value="NC_010718.1"/>
</dbReference>
<dbReference type="Gene3D" id="3.30.200.20">
    <property type="entry name" value="Phosphorylase Kinase, domain 1"/>
    <property type="match status" value="1"/>
</dbReference>
<dbReference type="KEGG" id="nth:Nther_0853"/>
<evidence type="ECO:0000256" key="4">
    <source>
        <dbReference type="ARBA" id="ARBA00022755"/>
    </source>
</evidence>
<dbReference type="Proteomes" id="UP000001683">
    <property type="component" value="Chromosome"/>
</dbReference>
<dbReference type="eggNOG" id="COG0152">
    <property type="taxonomic scope" value="Bacteria"/>
</dbReference>
<keyword evidence="5 7" id="KW-0067">ATP-binding</keyword>
<dbReference type="FunCoup" id="B2A872">
    <property type="interactions" value="369"/>
</dbReference>
<dbReference type="InParanoid" id="B2A872"/>
<proteinExistence type="inferred from homology"/>
<sequence length="226" mass="25710">MKQIYEGKTKKVFLNEKGNLVLYFKDEVTGTGEDIDPGGNEVVGEIPEKGLSSLAVTKYFFDMLKEKGIPTHFIDASPEEGYMEVQQCEALGLEVICRVKAYGSFLRRYPEFTQNKELEHLNYLVEVTVKDDERGDPLINDEALIKLGILNNEELDSMKEITKSVAKIIETELNDKGLDLIDFKLEFGRVKDGKIIIIDEISGDSMRVFKDDKTVTQKELVEYLLK</sequence>
<dbReference type="GO" id="GO:0006189">
    <property type="term" value="P:'de novo' IMP biosynthetic process"/>
    <property type="evidence" value="ECO:0007669"/>
    <property type="project" value="UniProtKB-UniRule"/>
</dbReference>
<evidence type="ECO:0000313" key="9">
    <source>
        <dbReference type="EMBL" id="ACB84438.1"/>
    </source>
</evidence>
<evidence type="ECO:0000259" key="8">
    <source>
        <dbReference type="Pfam" id="PF01259"/>
    </source>
</evidence>
<keyword evidence="2 7" id="KW-0436">Ligase</keyword>
<reference evidence="9 10" key="2">
    <citation type="journal article" date="2011" name="J. Bacteriol.">
        <title>Complete genome sequence of the anaerobic, halophilic alkalithermophile Natranaerobius thermophilus JW/NM-WN-LF.</title>
        <authorList>
            <person name="Zhao B."/>
            <person name="Mesbah N.M."/>
            <person name="Dalin E."/>
            <person name="Goodwin L."/>
            <person name="Nolan M."/>
            <person name="Pitluck S."/>
            <person name="Chertkov O."/>
            <person name="Brettin T.S."/>
            <person name="Han J."/>
            <person name="Larimer F.W."/>
            <person name="Land M.L."/>
            <person name="Hauser L."/>
            <person name="Kyrpides N."/>
            <person name="Wiegel J."/>
        </authorList>
    </citation>
    <scope>NUCLEOTIDE SEQUENCE [LARGE SCALE GENOMIC DNA]</scope>
    <source>
        <strain evidence="10">ATCC BAA-1301 / DSM 18059 / JW/NM-WN-LF</strain>
    </source>
</reference>
<dbReference type="Pfam" id="PF01259">
    <property type="entry name" value="SAICAR_synt"/>
    <property type="match status" value="1"/>
</dbReference>
<dbReference type="PROSITE" id="PS01058">
    <property type="entry name" value="SAICAR_SYNTHETASE_2"/>
    <property type="match status" value="1"/>
</dbReference>
<comment type="similarity">
    <text evidence="7">Belongs to the SAICAR synthetase family.</text>
</comment>
<dbReference type="HOGENOM" id="CLU_061495_0_0_9"/>
<dbReference type="Gene3D" id="3.30.470.20">
    <property type="entry name" value="ATP-grasp fold, B domain"/>
    <property type="match status" value="1"/>
</dbReference>
<keyword evidence="3 7" id="KW-0547">Nucleotide-binding</keyword>
<evidence type="ECO:0000313" key="10">
    <source>
        <dbReference type="Proteomes" id="UP000001683"/>
    </source>
</evidence>
<dbReference type="InterPro" id="IPR028923">
    <property type="entry name" value="SAICAR_synt/ADE2_N"/>
</dbReference>
<dbReference type="OrthoDB" id="9801549at2"/>
<dbReference type="UniPathway" id="UPA00074">
    <property type="reaction ID" value="UER00131"/>
</dbReference>
<reference evidence="9 10" key="1">
    <citation type="submission" date="2008-04" db="EMBL/GenBank/DDBJ databases">
        <title>Complete sequence of chromosome of Natranaerobius thermophilus JW/NM-WN-LF.</title>
        <authorList>
            <consortium name="US DOE Joint Genome Institute"/>
            <person name="Copeland A."/>
            <person name="Lucas S."/>
            <person name="Lapidus A."/>
            <person name="Glavina del Rio T."/>
            <person name="Dalin E."/>
            <person name="Tice H."/>
            <person name="Bruce D."/>
            <person name="Goodwin L."/>
            <person name="Pitluck S."/>
            <person name="Chertkov O."/>
            <person name="Brettin T."/>
            <person name="Detter J.C."/>
            <person name="Han C."/>
            <person name="Kuske C.R."/>
            <person name="Schmutz J."/>
            <person name="Larimer F."/>
            <person name="Land M."/>
            <person name="Hauser L."/>
            <person name="Kyrpides N."/>
            <person name="Lykidis A."/>
            <person name="Mesbah N.M."/>
            <person name="Wiegel J."/>
        </authorList>
    </citation>
    <scope>NUCLEOTIDE SEQUENCE [LARGE SCALE GENOMIC DNA]</scope>
    <source>
        <strain evidence="10">ATCC BAA-1301 / DSM 18059 / JW/NM-WN-LF</strain>
    </source>
</reference>
<keyword evidence="4 7" id="KW-0658">Purine biosynthesis</keyword>
<keyword evidence="10" id="KW-1185">Reference proteome</keyword>
<evidence type="ECO:0000256" key="7">
    <source>
        <dbReference type="HAMAP-Rule" id="MF_00137"/>
    </source>
</evidence>
<feature type="domain" description="SAICAR synthetase/ADE2 N-terminal" evidence="8">
    <location>
        <begin position="3"/>
        <end position="214"/>
    </location>
</feature>
<dbReference type="SUPFAM" id="SSF56104">
    <property type="entry name" value="SAICAR synthase-like"/>
    <property type="match status" value="1"/>
</dbReference>
<dbReference type="EC" id="6.3.2.6" evidence="7"/>
<dbReference type="InterPro" id="IPR018236">
    <property type="entry name" value="SAICAR_synthetase_CS"/>
</dbReference>
<name>B2A872_NATTJ</name>
<evidence type="ECO:0000256" key="5">
    <source>
        <dbReference type="ARBA" id="ARBA00022840"/>
    </source>
</evidence>
<dbReference type="PROSITE" id="PS01057">
    <property type="entry name" value="SAICAR_SYNTHETASE_1"/>
    <property type="match status" value="1"/>
</dbReference>
<evidence type="ECO:0000256" key="2">
    <source>
        <dbReference type="ARBA" id="ARBA00022598"/>
    </source>
</evidence>
<organism evidence="9 10">
    <name type="scientific">Natranaerobius thermophilus (strain ATCC BAA-1301 / DSM 18059 / JW/NM-WN-LF)</name>
    <dbReference type="NCBI Taxonomy" id="457570"/>
    <lineage>
        <taxon>Bacteria</taxon>
        <taxon>Bacillati</taxon>
        <taxon>Bacillota</taxon>
        <taxon>Clostridia</taxon>
        <taxon>Natranaerobiales</taxon>
        <taxon>Natranaerobiaceae</taxon>
        <taxon>Natranaerobius</taxon>
    </lineage>
</organism>
<comment type="catalytic activity">
    <reaction evidence="6 7">
        <text>5-amino-1-(5-phospho-D-ribosyl)imidazole-4-carboxylate + L-aspartate + ATP = (2S)-2-[5-amino-1-(5-phospho-beta-D-ribosyl)imidazole-4-carboxamido]succinate + ADP + phosphate + 2 H(+)</text>
        <dbReference type="Rhea" id="RHEA:22628"/>
        <dbReference type="ChEBI" id="CHEBI:15378"/>
        <dbReference type="ChEBI" id="CHEBI:29991"/>
        <dbReference type="ChEBI" id="CHEBI:30616"/>
        <dbReference type="ChEBI" id="CHEBI:43474"/>
        <dbReference type="ChEBI" id="CHEBI:58443"/>
        <dbReference type="ChEBI" id="CHEBI:77657"/>
        <dbReference type="ChEBI" id="CHEBI:456216"/>
        <dbReference type="EC" id="6.3.2.6"/>
    </reaction>
</comment>
<dbReference type="AlphaFoldDB" id="B2A872"/>